<organism evidence="2 3">
    <name type="scientific">Linnemannia elongata AG-77</name>
    <dbReference type="NCBI Taxonomy" id="1314771"/>
    <lineage>
        <taxon>Eukaryota</taxon>
        <taxon>Fungi</taxon>
        <taxon>Fungi incertae sedis</taxon>
        <taxon>Mucoromycota</taxon>
        <taxon>Mortierellomycotina</taxon>
        <taxon>Mortierellomycetes</taxon>
        <taxon>Mortierellales</taxon>
        <taxon>Mortierellaceae</taxon>
        <taxon>Linnemannia</taxon>
    </lineage>
</organism>
<feature type="transmembrane region" description="Helical" evidence="1">
    <location>
        <begin position="70"/>
        <end position="90"/>
    </location>
</feature>
<keyword evidence="1" id="KW-0812">Transmembrane</keyword>
<name>A0A197KFN8_9FUNG</name>
<feature type="transmembrane region" description="Helical" evidence="1">
    <location>
        <begin position="6"/>
        <end position="29"/>
    </location>
</feature>
<proteinExistence type="predicted"/>
<evidence type="ECO:0000313" key="2">
    <source>
        <dbReference type="EMBL" id="OAQ35491.1"/>
    </source>
</evidence>
<evidence type="ECO:0000313" key="3">
    <source>
        <dbReference type="Proteomes" id="UP000078512"/>
    </source>
</evidence>
<dbReference type="Proteomes" id="UP000078512">
    <property type="component" value="Unassembled WGS sequence"/>
</dbReference>
<reference evidence="2 3" key="1">
    <citation type="submission" date="2016-05" db="EMBL/GenBank/DDBJ databases">
        <title>Genome sequencing reveals origins of a unique bacterial endosymbiosis in the earliest lineages of terrestrial Fungi.</title>
        <authorList>
            <consortium name="DOE Joint Genome Institute"/>
            <person name="Uehling J."/>
            <person name="Gryganskyi A."/>
            <person name="Hameed K."/>
            <person name="Tschaplinski T."/>
            <person name="Misztal P."/>
            <person name="Wu S."/>
            <person name="Desiro A."/>
            <person name="Vande Pol N."/>
            <person name="Du Z.-Y."/>
            <person name="Zienkiewicz A."/>
            <person name="Zienkiewicz K."/>
            <person name="Morin E."/>
            <person name="Tisserant E."/>
            <person name="Splivallo R."/>
            <person name="Hainaut M."/>
            <person name="Henrissat B."/>
            <person name="Ohm R."/>
            <person name="Kuo A."/>
            <person name="Yan J."/>
            <person name="Lipzen A."/>
            <person name="Nolan M."/>
            <person name="Labutti K."/>
            <person name="Barry K."/>
            <person name="Goldstein A."/>
            <person name="Labbe J."/>
            <person name="Schadt C."/>
            <person name="Tuskan G."/>
            <person name="Grigoriev I."/>
            <person name="Martin F."/>
            <person name="Vilgalys R."/>
            <person name="Bonito G."/>
        </authorList>
    </citation>
    <scope>NUCLEOTIDE SEQUENCE [LARGE SCALE GENOMIC DNA]</scope>
    <source>
        <strain evidence="2 3">AG-77</strain>
    </source>
</reference>
<accession>A0A197KFN8</accession>
<keyword evidence="1" id="KW-0472">Membrane</keyword>
<sequence>MFLPWSFFILNFFYLVLDVLVATSFAAALSHIARRNGNYAQSIRWIKQAGSLEMVKALWTSFGKVTRRHWLALFATFIGGYALTGIVVGAKSAANFAIAERNSAVEVIVSKHFIEVSDITTVPSWSTPVDYATSMEVALTEALTSTKVNPEASPTKRYRPRLSDYELACDRLDARVYDDGAFNLPNDGCATLTLNPTASGDPINGTGYIIQKTKGRAKVVVQTQAEDGRAEDKHIFGVTIRSQVTYLGQDCITSDTNLNFIDTKRIGIVSSPITVLTKCLLSSGEMVSLSLTSIPFSVPTQKEFHAVASSIFKDQDELVSDMQESVNNGTLTNLPADPHQEMVVIEMKVVETEVRALVCSGSRLRTIDPVHISCAYTTANVLITKPRPVNPDILHRQPGNMTSPTVSKPQFMFSFYHLLLVSTDEPLFAIPKIIGASKVAAAYFANVGPNFILDWERSTLYVAYNRVDIIRGYDVPGWLFWTMVAVMVGSLAFWGATEYWVEAKYRRSLYFVVSMKLTDGETNTEPRLHQFDTKTQEFEGRRIVSERKPQKGEKKEAILGLMFDFLTDY</sequence>
<dbReference type="AlphaFoldDB" id="A0A197KFN8"/>
<dbReference type="OrthoDB" id="2405755at2759"/>
<gene>
    <name evidence="2" type="ORF">K457DRAFT_1814379</name>
</gene>
<evidence type="ECO:0000256" key="1">
    <source>
        <dbReference type="SAM" id="Phobius"/>
    </source>
</evidence>
<keyword evidence="1" id="KW-1133">Transmembrane helix</keyword>
<feature type="transmembrane region" description="Helical" evidence="1">
    <location>
        <begin position="478"/>
        <end position="501"/>
    </location>
</feature>
<keyword evidence="3" id="KW-1185">Reference proteome</keyword>
<protein>
    <submittedName>
        <fullName evidence="2">Uncharacterized protein</fullName>
    </submittedName>
</protein>
<dbReference type="EMBL" id="KV442014">
    <property type="protein sequence ID" value="OAQ35491.1"/>
    <property type="molecule type" value="Genomic_DNA"/>
</dbReference>